<organism evidence="2 3">
    <name type="scientific">Cohnella boryungensis</name>
    <dbReference type="NCBI Taxonomy" id="768479"/>
    <lineage>
        <taxon>Bacteria</taxon>
        <taxon>Bacillati</taxon>
        <taxon>Bacillota</taxon>
        <taxon>Bacilli</taxon>
        <taxon>Bacillales</taxon>
        <taxon>Paenibacillaceae</taxon>
        <taxon>Cohnella</taxon>
    </lineage>
</organism>
<gene>
    <name evidence="2" type="ORF">ACFO1S_20785</name>
</gene>
<dbReference type="EMBL" id="JBHSED010000040">
    <property type="protein sequence ID" value="MFC4305871.1"/>
    <property type="molecule type" value="Genomic_DNA"/>
</dbReference>
<keyword evidence="3" id="KW-1185">Reference proteome</keyword>
<feature type="region of interest" description="Disordered" evidence="1">
    <location>
        <begin position="40"/>
        <end position="63"/>
    </location>
</feature>
<dbReference type="Proteomes" id="UP001595755">
    <property type="component" value="Unassembled WGS sequence"/>
</dbReference>
<reference evidence="3" key="1">
    <citation type="journal article" date="2019" name="Int. J. Syst. Evol. Microbiol.">
        <title>The Global Catalogue of Microorganisms (GCM) 10K type strain sequencing project: providing services to taxonomists for standard genome sequencing and annotation.</title>
        <authorList>
            <consortium name="The Broad Institute Genomics Platform"/>
            <consortium name="The Broad Institute Genome Sequencing Center for Infectious Disease"/>
            <person name="Wu L."/>
            <person name="Ma J."/>
        </authorList>
    </citation>
    <scope>NUCLEOTIDE SEQUENCE [LARGE SCALE GENOMIC DNA]</scope>
    <source>
        <strain evidence="3">CGMCC 4.1641</strain>
    </source>
</reference>
<proteinExistence type="predicted"/>
<comment type="caution">
    <text evidence="2">The sequence shown here is derived from an EMBL/GenBank/DDBJ whole genome shotgun (WGS) entry which is preliminary data.</text>
</comment>
<dbReference type="InterPro" id="IPR027417">
    <property type="entry name" value="P-loop_NTPase"/>
</dbReference>
<dbReference type="RefSeq" id="WP_204601436.1">
    <property type="nucleotide sequence ID" value="NZ_JBHSED010000040.1"/>
</dbReference>
<sequence>MSERAELLLRHAGEYERSGKLLEANDAYLRALRHADEIEERQEAERGAARMSRELDRRTPSPAECAKSMNKAISLYCYGRSGTHFLKSLLDGHPQIVLTMLDGTKLLELWEEKLERSLPLNSDAIADAVMEKLPFEFNEGRVYKEPQLNGMCSMGESQDYVFRIDRIRFREGLSKFLGAEEAPDAKLFYQAVQLAAAYGLGRTYDFRKGIPTIVEGGIHFGLYIKETERLLALFPDLRLLYMVRRPDIAFASALKFQLKSGQANIYNLCFQLKLVLQHTPAMPQWVDRTLAIRLEDLHRGPHTILKSLCDALDLDWSDTLLSSTFGDVKWWNTTTSAAVSGFNTITTSNEYGELLSDDDKKRLERFLWRKFKAWGYADASPAEDEDLPELLSVPFKFEAQYGASPSELGTNRMMIRRILSQFALEDRALDRSNADLRQVKPICLSG</sequence>
<name>A0ABV8SEZ0_9BACL</name>
<evidence type="ECO:0000256" key="1">
    <source>
        <dbReference type="SAM" id="MobiDB-lite"/>
    </source>
</evidence>
<evidence type="ECO:0000313" key="2">
    <source>
        <dbReference type="EMBL" id="MFC4305871.1"/>
    </source>
</evidence>
<protein>
    <submittedName>
        <fullName evidence="2">Sulfotransferase</fullName>
    </submittedName>
</protein>
<dbReference type="Gene3D" id="3.40.50.300">
    <property type="entry name" value="P-loop containing nucleotide triphosphate hydrolases"/>
    <property type="match status" value="1"/>
</dbReference>
<dbReference type="Pfam" id="PF13469">
    <property type="entry name" value="Sulfotransfer_3"/>
    <property type="match status" value="1"/>
</dbReference>
<accession>A0ABV8SEZ0</accession>
<evidence type="ECO:0000313" key="3">
    <source>
        <dbReference type="Proteomes" id="UP001595755"/>
    </source>
</evidence>
<feature type="compositionally biased region" description="Basic and acidic residues" evidence="1">
    <location>
        <begin position="40"/>
        <end position="59"/>
    </location>
</feature>
<dbReference type="SUPFAM" id="SSF52540">
    <property type="entry name" value="P-loop containing nucleoside triphosphate hydrolases"/>
    <property type="match status" value="1"/>
</dbReference>